<sequence length="103" mass="11684">MQFIRKRLWQQEASQYGYFGIKPKRRKYRNFKRVVCKRGLAAGHGLDAVVARREPGVPDGFALRTLVSDSRRKNTPFNKNGVQLLSSDFLGTIADEKAVSGEK</sequence>
<proteinExistence type="predicted"/>
<dbReference type="Proteomes" id="UP000683551">
    <property type="component" value="Chromosome"/>
</dbReference>
<dbReference type="AlphaFoldDB" id="A0A9E6MWX5"/>
<evidence type="ECO:0000313" key="2">
    <source>
        <dbReference type="Proteomes" id="UP000683551"/>
    </source>
</evidence>
<gene>
    <name evidence="1" type="ORF">JZL65_01800</name>
</gene>
<name>A0A9E6MWX5_9PROT</name>
<dbReference type="EMBL" id="CP071137">
    <property type="protein sequence ID" value="QWY77848.1"/>
    <property type="molecule type" value="Genomic_DNA"/>
</dbReference>
<evidence type="ECO:0000313" key="1">
    <source>
        <dbReference type="EMBL" id="QWY77848.1"/>
    </source>
</evidence>
<accession>A0A9E6MWX5</accession>
<organism evidence="1 2">
    <name type="scientific">Ferrovum myxofaciens</name>
    <dbReference type="NCBI Taxonomy" id="416213"/>
    <lineage>
        <taxon>Bacteria</taxon>
        <taxon>Pseudomonadati</taxon>
        <taxon>Pseudomonadota</taxon>
        <taxon>Betaproteobacteria</taxon>
        <taxon>Ferrovales</taxon>
        <taxon>Ferrovaceae</taxon>
        <taxon>Ferrovum</taxon>
    </lineage>
</organism>
<protein>
    <submittedName>
        <fullName evidence="1">Uncharacterized protein</fullName>
    </submittedName>
</protein>
<dbReference type="RefSeq" id="WP_273145370.1">
    <property type="nucleotide sequence ID" value="NZ_CP071137.1"/>
</dbReference>
<reference evidence="1" key="1">
    <citation type="submission" date="2021-02" db="EMBL/GenBank/DDBJ databases">
        <title>Comparative genomics of Ferrovum myxofaciens strains, predominant extremophile bacteria forming large biofilm stalactites in acid mine ecosystems.</title>
        <authorList>
            <person name="Burkartova K."/>
            <person name="Ridl J."/>
            <person name="Pajer P."/>
            <person name="Falteisek L."/>
        </authorList>
    </citation>
    <scope>NUCLEOTIDE SEQUENCE</scope>
    <source>
        <strain evidence="1">MI1III</strain>
    </source>
</reference>